<protein>
    <recommendedName>
        <fullName evidence="14">Zinc-binding protein A33-like</fullName>
    </recommendedName>
</protein>
<dbReference type="SUPFAM" id="SSF57845">
    <property type="entry name" value="B-box zinc-binding domain"/>
    <property type="match status" value="1"/>
</dbReference>
<dbReference type="PROSITE" id="PS50119">
    <property type="entry name" value="ZF_BBOX"/>
    <property type="match status" value="1"/>
</dbReference>
<dbReference type="InterPro" id="IPR013320">
    <property type="entry name" value="ConA-like_dom_sf"/>
</dbReference>
<keyword evidence="13" id="KW-1185">Reference proteome</keyword>
<dbReference type="Pfam" id="PF00097">
    <property type="entry name" value="zf-C3HC4"/>
    <property type="match status" value="1"/>
</dbReference>
<dbReference type="SMART" id="SM00336">
    <property type="entry name" value="BBOX"/>
    <property type="match status" value="1"/>
</dbReference>
<evidence type="ECO:0000256" key="4">
    <source>
        <dbReference type="ARBA" id="ARBA00022723"/>
    </source>
</evidence>
<feature type="domain" description="B box-type" evidence="10">
    <location>
        <begin position="93"/>
        <end position="134"/>
    </location>
</feature>
<keyword evidence="5 7" id="KW-0863">Zinc-finger</keyword>
<dbReference type="Gene3D" id="2.60.120.920">
    <property type="match status" value="1"/>
</dbReference>
<sequence length="444" mass="50921">MATKPSFLDEELCCSVCCEIFKDPVVLRCSHSFCRLCLQQFWEHRSSRECPLCRRRSSTGDPPPSLVLKNVVETYLEKKSEAEAAEKIESPEKNELRCSVHGEKLVFFCADDQEVLCVVCQTSKKHRNHQLCPVDEAALDMKVFYFMTEELRVILNCTVCIKCDCNFQNQAQHTEKQIKEEFEKLHQFLRDEEEARLAALREEEEQKSERMKEKIENISKHVSILVSLNPTFINKMFNVFIFSVDPAAPMTLDPNTAHPKLSVSDDLTCVRNTGVEQQLPDSAERFDYCVCVLGSEGFTSGKHSWEVEVGNKPRWIVGVVKESINRKGKITATPENGFWVVALRNGDKYRAGGVTNLTLKKKPQRIRVHLDYDRGEVSFFNPTDMSHIYTFKDTFTEKLFPYFYPSPYDDGSNSGALKIYPVKVSTTVQPPTKTNQAYSHKHRN</sequence>
<dbReference type="PROSITE" id="PS50188">
    <property type="entry name" value="B302_SPRY"/>
    <property type="match status" value="1"/>
</dbReference>
<comment type="subcellular location">
    <subcellularLocation>
        <location evidence="1">Cytoplasm</location>
    </subcellularLocation>
</comment>
<dbReference type="SUPFAM" id="SSF57850">
    <property type="entry name" value="RING/U-box"/>
    <property type="match status" value="1"/>
</dbReference>
<dbReference type="InterPro" id="IPR000315">
    <property type="entry name" value="Znf_B-box"/>
</dbReference>
<dbReference type="Ensembl" id="ENSSFOT00015013780.2">
    <property type="protein sequence ID" value="ENSSFOP00015013610.2"/>
    <property type="gene ID" value="ENSSFOG00015008756.2"/>
</dbReference>
<dbReference type="SMART" id="SM00589">
    <property type="entry name" value="PRY"/>
    <property type="match status" value="1"/>
</dbReference>
<reference evidence="12 13" key="1">
    <citation type="submission" date="2019-04" db="EMBL/GenBank/DDBJ databases">
        <authorList>
            <consortium name="Wellcome Sanger Institute Data Sharing"/>
        </authorList>
    </citation>
    <scope>NUCLEOTIDE SEQUENCE [LARGE SCALE GENOMIC DNA]</scope>
</reference>
<comment type="similarity">
    <text evidence="2">Belongs to the TRIM/RBCC family.</text>
</comment>
<dbReference type="PROSITE" id="PS00518">
    <property type="entry name" value="ZF_RING_1"/>
    <property type="match status" value="1"/>
</dbReference>
<evidence type="ECO:0000256" key="7">
    <source>
        <dbReference type="PROSITE-ProRule" id="PRU00024"/>
    </source>
</evidence>
<dbReference type="PANTHER" id="PTHR24103">
    <property type="entry name" value="E3 UBIQUITIN-PROTEIN LIGASE TRIM"/>
    <property type="match status" value="1"/>
</dbReference>
<dbReference type="InterPro" id="IPR006574">
    <property type="entry name" value="PRY"/>
</dbReference>
<dbReference type="Pfam" id="PF00643">
    <property type="entry name" value="zf-B_box"/>
    <property type="match status" value="1"/>
</dbReference>
<dbReference type="Gene3D" id="3.30.160.60">
    <property type="entry name" value="Classic Zinc Finger"/>
    <property type="match status" value="1"/>
</dbReference>
<evidence type="ECO:0000259" key="10">
    <source>
        <dbReference type="PROSITE" id="PS50119"/>
    </source>
</evidence>
<dbReference type="InterPro" id="IPR003877">
    <property type="entry name" value="SPRY_dom"/>
</dbReference>
<evidence type="ECO:0000256" key="5">
    <source>
        <dbReference type="ARBA" id="ARBA00022771"/>
    </source>
</evidence>
<feature type="domain" description="RING-type" evidence="9">
    <location>
        <begin position="14"/>
        <end position="54"/>
    </location>
</feature>
<name>A0A8C9V1Y2_SCLFO</name>
<feature type="coiled-coil region" evidence="8">
    <location>
        <begin position="190"/>
        <end position="221"/>
    </location>
</feature>
<dbReference type="InterPro" id="IPR001870">
    <property type="entry name" value="B30.2/SPRY"/>
</dbReference>
<dbReference type="SUPFAM" id="SSF49899">
    <property type="entry name" value="Concanavalin A-like lectins/glucanases"/>
    <property type="match status" value="1"/>
</dbReference>
<dbReference type="InterPro" id="IPR001841">
    <property type="entry name" value="Znf_RING"/>
</dbReference>
<keyword evidence="4" id="KW-0479">Metal-binding</keyword>
<dbReference type="SMART" id="SM00449">
    <property type="entry name" value="SPRY"/>
    <property type="match status" value="1"/>
</dbReference>
<dbReference type="Pfam" id="PF00622">
    <property type="entry name" value="SPRY"/>
    <property type="match status" value="1"/>
</dbReference>
<evidence type="ECO:0000313" key="13">
    <source>
        <dbReference type="Proteomes" id="UP000694397"/>
    </source>
</evidence>
<dbReference type="InterPro" id="IPR018957">
    <property type="entry name" value="Znf_C3HC4_RING-type"/>
</dbReference>
<dbReference type="InterPro" id="IPR003879">
    <property type="entry name" value="Butyrophylin_SPRY"/>
</dbReference>
<dbReference type="InterPro" id="IPR043136">
    <property type="entry name" value="B30.2/SPRY_sf"/>
</dbReference>
<proteinExistence type="inferred from homology"/>
<evidence type="ECO:0000259" key="9">
    <source>
        <dbReference type="PROSITE" id="PS50089"/>
    </source>
</evidence>
<keyword evidence="3" id="KW-0963">Cytoplasm</keyword>
<reference evidence="12" key="3">
    <citation type="submission" date="2025-09" db="UniProtKB">
        <authorList>
            <consortium name="Ensembl"/>
        </authorList>
    </citation>
    <scope>IDENTIFICATION</scope>
</reference>
<dbReference type="InterPro" id="IPR050143">
    <property type="entry name" value="TRIM/RBCC"/>
</dbReference>
<dbReference type="GeneTree" id="ENSGT00970000193390"/>
<dbReference type="Gene3D" id="3.30.40.10">
    <property type="entry name" value="Zinc/RING finger domain, C3HC4 (zinc finger)"/>
    <property type="match status" value="1"/>
</dbReference>
<reference evidence="12" key="2">
    <citation type="submission" date="2025-08" db="UniProtKB">
        <authorList>
            <consortium name="Ensembl"/>
        </authorList>
    </citation>
    <scope>IDENTIFICATION</scope>
</reference>
<evidence type="ECO:0000256" key="3">
    <source>
        <dbReference type="ARBA" id="ARBA00022490"/>
    </source>
</evidence>
<dbReference type="Proteomes" id="UP000694397">
    <property type="component" value="Chromosome 3"/>
</dbReference>
<evidence type="ECO:0000256" key="2">
    <source>
        <dbReference type="ARBA" id="ARBA00008518"/>
    </source>
</evidence>
<dbReference type="FunFam" id="2.60.120.920:FF:000004">
    <property type="entry name" value="Butyrophilin subfamily 1 member A1"/>
    <property type="match status" value="1"/>
</dbReference>
<feature type="domain" description="B30.2/SPRY" evidence="11">
    <location>
        <begin position="230"/>
        <end position="422"/>
    </location>
</feature>
<dbReference type="InterPro" id="IPR013083">
    <property type="entry name" value="Znf_RING/FYVE/PHD"/>
</dbReference>
<dbReference type="AlphaFoldDB" id="A0A8C9V1Y2"/>
<evidence type="ECO:0000313" key="12">
    <source>
        <dbReference type="Ensembl" id="ENSSFOP00015013610.2"/>
    </source>
</evidence>
<dbReference type="GO" id="GO:0005737">
    <property type="term" value="C:cytoplasm"/>
    <property type="evidence" value="ECO:0007669"/>
    <property type="project" value="UniProtKB-SubCell"/>
</dbReference>
<dbReference type="OrthoDB" id="654191at2759"/>
<accession>A0A8C9V1Y2</accession>
<dbReference type="PRINTS" id="PR01407">
    <property type="entry name" value="BUTYPHLNCDUF"/>
</dbReference>
<evidence type="ECO:0000256" key="6">
    <source>
        <dbReference type="ARBA" id="ARBA00022833"/>
    </source>
</evidence>
<dbReference type="Pfam" id="PF13765">
    <property type="entry name" value="PRY"/>
    <property type="match status" value="1"/>
</dbReference>
<keyword evidence="6" id="KW-0862">Zinc</keyword>
<evidence type="ECO:0000259" key="11">
    <source>
        <dbReference type="PROSITE" id="PS50188"/>
    </source>
</evidence>
<dbReference type="CDD" id="cd13733">
    <property type="entry name" value="SPRY_PRY_C-I_1"/>
    <property type="match status" value="1"/>
</dbReference>
<dbReference type="SMART" id="SM00184">
    <property type="entry name" value="RING"/>
    <property type="match status" value="1"/>
</dbReference>
<keyword evidence="8" id="KW-0175">Coiled coil</keyword>
<organism evidence="12 13">
    <name type="scientific">Scleropages formosus</name>
    <name type="common">Asian bonytongue</name>
    <name type="synonym">Osteoglossum formosum</name>
    <dbReference type="NCBI Taxonomy" id="113540"/>
    <lineage>
        <taxon>Eukaryota</taxon>
        <taxon>Metazoa</taxon>
        <taxon>Chordata</taxon>
        <taxon>Craniata</taxon>
        <taxon>Vertebrata</taxon>
        <taxon>Euteleostomi</taxon>
        <taxon>Actinopterygii</taxon>
        <taxon>Neopterygii</taxon>
        <taxon>Teleostei</taxon>
        <taxon>Osteoglossocephala</taxon>
        <taxon>Osteoglossomorpha</taxon>
        <taxon>Osteoglossiformes</taxon>
        <taxon>Osteoglossidae</taxon>
        <taxon>Scleropages</taxon>
    </lineage>
</organism>
<dbReference type="PROSITE" id="PS50089">
    <property type="entry name" value="ZF_RING_2"/>
    <property type="match status" value="1"/>
</dbReference>
<evidence type="ECO:0008006" key="14">
    <source>
        <dbReference type="Google" id="ProtNLM"/>
    </source>
</evidence>
<dbReference type="GO" id="GO:0008270">
    <property type="term" value="F:zinc ion binding"/>
    <property type="evidence" value="ECO:0007669"/>
    <property type="project" value="UniProtKB-KW"/>
</dbReference>
<evidence type="ECO:0000256" key="1">
    <source>
        <dbReference type="ARBA" id="ARBA00004496"/>
    </source>
</evidence>
<evidence type="ECO:0000256" key="8">
    <source>
        <dbReference type="SAM" id="Coils"/>
    </source>
</evidence>
<dbReference type="InterPro" id="IPR017907">
    <property type="entry name" value="Znf_RING_CS"/>
</dbReference>